<name>A0A9X3WRB8_9BACI</name>
<keyword evidence="5 8" id="KW-0812">Transmembrane</keyword>
<evidence type="ECO:0000256" key="7">
    <source>
        <dbReference type="ARBA" id="ARBA00023136"/>
    </source>
</evidence>
<evidence type="ECO:0000313" key="10">
    <source>
        <dbReference type="EMBL" id="MDC3421924.1"/>
    </source>
</evidence>
<dbReference type="FunFam" id="1.20.1720.10:FF:000005">
    <property type="entry name" value="Bcr/CflA family efflux transporter"/>
    <property type="match status" value="1"/>
</dbReference>
<dbReference type="EMBL" id="JAMQJZ010000015">
    <property type="protein sequence ID" value="MDC3421924.1"/>
    <property type="molecule type" value="Genomic_DNA"/>
</dbReference>
<proteinExistence type="inferred from homology"/>
<dbReference type="PANTHER" id="PTHR23502:SF132">
    <property type="entry name" value="POLYAMINE TRANSPORTER 2-RELATED"/>
    <property type="match status" value="1"/>
</dbReference>
<feature type="transmembrane region" description="Helical" evidence="8">
    <location>
        <begin position="152"/>
        <end position="171"/>
    </location>
</feature>
<dbReference type="PROSITE" id="PS50850">
    <property type="entry name" value="MFS"/>
    <property type="match status" value="1"/>
</dbReference>
<accession>A0A9X3WRB8</accession>
<evidence type="ECO:0000256" key="2">
    <source>
        <dbReference type="ARBA" id="ARBA00006236"/>
    </source>
</evidence>
<organism evidence="10 11">
    <name type="scientific">Aquibacillus koreensis</name>
    <dbReference type="NCBI Taxonomy" id="279446"/>
    <lineage>
        <taxon>Bacteria</taxon>
        <taxon>Bacillati</taxon>
        <taxon>Bacillota</taxon>
        <taxon>Bacilli</taxon>
        <taxon>Bacillales</taxon>
        <taxon>Bacillaceae</taxon>
        <taxon>Aquibacillus</taxon>
    </lineage>
</organism>
<protein>
    <recommendedName>
        <fullName evidence="8">Bcr/CflA family efflux transporter</fullName>
    </recommendedName>
</protein>
<evidence type="ECO:0000259" key="9">
    <source>
        <dbReference type="PROSITE" id="PS50850"/>
    </source>
</evidence>
<dbReference type="InterPro" id="IPR036259">
    <property type="entry name" value="MFS_trans_sf"/>
</dbReference>
<evidence type="ECO:0000256" key="1">
    <source>
        <dbReference type="ARBA" id="ARBA00004651"/>
    </source>
</evidence>
<dbReference type="NCBIfam" id="TIGR00710">
    <property type="entry name" value="efflux_Bcr_CflA"/>
    <property type="match status" value="1"/>
</dbReference>
<dbReference type="AlphaFoldDB" id="A0A9X3WRB8"/>
<sequence>MLCMLGPFNIDMYLPSFPSIADDLGARASLVQLSLTACLIGLAIGQMVVGPISDAKGRKKPILVFISLFAVASLICALAPNITVLIISRFLQGFTASAGVVLSRAVVRDIFTGKELTKFFALLMVINATGPIIAPVAGGAVLLLPFATWHTVFLFLSLLGMLIVLTVSFKLKESLPEEKRTPSSIGSSIRTMGSLLKDRSFIGYAIVVGFVQGGTFAYVAGTPFVYQDIYQVSPQVFSILFGINGLAIISGSFLVGRLSGIIEERTLLRTGVIISLCTNTLLLIMTIVNGPLFMIVLPIFIHLFTIGIILTSTFSLAMENQGHRAGSASALLGMLPLLIGSMIAPLIGINETTAIPMGAALFTTSLIGSIAFFTLTTKKEKHINEKVAVEG</sequence>
<dbReference type="GO" id="GO:0005886">
    <property type="term" value="C:plasma membrane"/>
    <property type="evidence" value="ECO:0007669"/>
    <property type="project" value="UniProtKB-SubCell"/>
</dbReference>
<feature type="transmembrane region" description="Helical" evidence="8">
    <location>
        <begin position="267"/>
        <end position="288"/>
    </location>
</feature>
<dbReference type="SUPFAM" id="SSF103473">
    <property type="entry name" value="MFS general substrate transporter"/>
    <property type="match status" value="1"/>
</dbReference>
<evidence type="ECO:0000256" key="5">
    <source>
        <dbReference type="ARBA" id="ARBA00022692"/>
    </source>
</evidence>
<dbReference type="GO" id="GO:0042910">
    <property type="term" value="F:xenobiotic transmembrane transporter activity"/>
    <property type="evidence" value="ECO:0007669"/>
    <property type="project" value="InterPro"/>
</dbReference>
<evidence type="ECO:0000256" key="6">
    <source>
        <dbReference type="ARBA" id="ARBA00022989"/>
    </source>
</evidence>
<dbReference type="GO" id="GO:1990961">
    <property type="term" value="P:xenobiotic detoxification by transmembrane export across the plasma membrane"/>
    <property type="evidence" value="ECO:0007669"/>
    <property type="project" value="InterPro"/>
</dbReference>
<dbReference type="Pfam" id="PF07690">
    <property type="entry name" value="MFS_1"/>
    <property type="match status" value="1"/>
</dbReference>
<dbReference type="CDD" id="cd17320">
    <property type="entry name" value="MFS_MdfA_MDR_like"/>
    <property type="match status" value="1"/>
</dbReference>
<comment type="caution">
    <text evidence="8">Lacks conserved residue(s) required for the propagation of feature annotation.</text>
</comment>
<evidence type="ECO:0000256" key="3">
    <source>
        <dbReference type="ARBA" id="ARBA00022448"/>
    </source>
</evidence>
<keyword evidence="7 8" id="KW-0472">Membrane</keyword>
<comment type="caution">
    <text evidence="10">The sequence shown here is derived from an EMBL/GenBank/DDBJ whole genome shotgun (WGS) entry which is preliminary data.</text>
</comment>
<comment type="subcellular location">
    <subcellularLocation>
        <location evidence="1 8">Cell membrane</location>
        <topology evidence="1 8">Multi-pass membrane protein</topology>
    </subcellularLocation>
</comment>
<feature type="transmembrane region" description="Helical" evidence="8">
    <location>
        <begin position="30"/>
        <end position="50"/>
    </location>
</feature>
<evidence type="ECO:0000256" key="4">
    <source>
        <dbReference type="ARBA" id="ARBA00022475"/>
    </source>
</evidence>
<feature type="domain" description="Major facilitator superfamily (MFS) profile" evidence="9">
    <location>
        <begin position="1"/>
        <end position="380"/>
    </location>
</feature>
<dbReference type="InterPro" id="IPR004812">
    <property type="entry name" value="Efflux_drug-R_Bcr/CmlA"/>
</dbReference>
<feature type="transmembrane region" description="Helical" evidence="8">
    <location>
        <begin position="119"/>
        <end position="146"/>
    </location>
</feature>
<dbReference type="Gene3D" id="1.20.1720.10">
    <property type="entry name" value="Multidrug resistance protein D"/>
    <property type="match status" value="1"/>
</dbReference>
<dbReference type="InterPro" id="IPR020846">
    <property type="entry name" value="MFS_dom"/>
</dbReference>
<keyword evidence="3 8" id="KW-0813">Transport</keyword>
<feature type="transmembrane region" description="Helical" evidence="8">
    <location>
        <begin position="86"/>
        <end position="107"/>
    </location>
</feature>
<keyword evidence="6 8" id="KW-1133">Transmembrane helix</keyword>
<evidence type="ECO:0000313" key="11">
    <source>
        <dbReference type="Proteomes" id="UP001145072"/>
    </source>
</evidence>
<evidence type="ECO:0000256" key="8">
    <source>
        <dbReference type="RuleBase" id="RU365088"/>
    </source>
</evidence>
<dbReference type="Proteomes" id="UP001145072">
    <property type="component" value="Unassembled WGS sequence"/>
</dbReference>
<keyword evidence="11" id="KW-1185">Reference proteome</keyword>
<feature type="transmembrane region" description="Helical" evidence="8">
    <location>
        <begin position="330"/>
        <end position="349"/>
    </location>
</feature>
<reference evidence="10" key="1">
    <citation type="submission" date="2022-06" db="EMBL/GenBank/DDBJ databases">
        <title>Aquibacillus sp. a new bacterium isolated from soil saline samples.</title>
        <authorList>
            <person name="Galisteo C."/>
            <person name="De La Haba R."/>
            <person name="Sanchez-Porro C."/>
            <person name="Ventosa A."/>
        </authorList>
    </citation>
    <scope>NUCLEOTIDE SEQUENCE</scope>
    <source>
        <strain evidence="10">JCM 12387</strain>
    </source>
</reference>
<feature type="transmembrane region" description="Helical" evidence="8">
    <location>
        <begin position="201"/>
        <end position="220"/>
    </location>
</feature>
<feature type="transmembrane region" description="Helical" evidence="8">
    <location>
        <begin position="62"/>
        <end position="80"/>
    </location>
</feature>
<keyword evidence="4 8" id="KW-1003">Cell membrane</keyword>
<dbReference type="PANTHER" id="PTHR23502">
    <property type="entry name" value="MAJOR FACILITATOR SUPERFAMILY"/>
    <property type="match status" value="1"/>
</dbReference>
<comment type="similarity">
    <text evidence="2 8">Belongs to the major facilitator superfamily. Bcr/CmlA family.</text>
</comment>
<feature type="transmembrane region" description="Helical" evidence="8">
    <location>
        <begin position="355"/>
        <end position="376"/>
    </location>
</feature>
<dbReference type="InterPro" id="IPR011701">
    <property type="entry name" value="MFS"/>
</dbReference>
<gene>
    <name evidence="10" type="ORF">NC661_16230</name>
</gene>
<feature type="transmembrane region" description="Helical" evidence="8">
    <location>
        <begin position="232"/>
        <end position="255"/>
    </location>
</feature>
<feature type="transmembrane region" description="Helical" evidence="8">
    <location>
        <begin position="294"/>
        <end position="318"/>
    </location>
</feature>